<proteinExistence type="predicted"/>
<dbReference type="InterPro" id="IPR036420">
    <property type="entry name" value="BRCT_dom_sf"/>
</dbReference>
<protein>
    <recommendedName>
        <fullName evidence="1">BRCT domain-containing protein</fullName>
    </recommendedName>
</protein>
<keyword evidence="3" id="KW-1185">Reference proteome</keyword>
<evidence type="ECO:0000313" key="3">
    <source>
        <dbReference type="Proteomes" id="UP000748025"/>
    </source>
</evidence>
<dbReference type="SUPFAM" id="SSF52113">
    <property type="entry name" value="BRCT domain"/>
    <property type="match status" value="1"/>
</dbReference>
<dbReference type="PROSITE" id="PS50172">
    <property type="entry name" value="BRCT"/>
    <property type="match status" value="1"/>
</dbReference>
<dbReference type="InterPro" id="IPR001357">
    <property type="entry name" value="BRCT_dom"/>
</dbReference>
<dbReference type="Proteomes" id="UP000748025">
    <property type="component" value="Unassembled WGS sequence"/>
</dbReference>
<comment type="caution">
    <text evidence="2">The sequence shown here is derived from an EMBL/GenBank/DDBJ whole genome shotgun (WGS) entry which is preliminary data.</text>
</comment>
<gene>
    <name evidence="2" type="ORF">E4U43_001239</name>
</gene>
<evidence type="ECO:0000259" key="1">
    <source>
        <dbReference type="PROSITE" id="PS50172"/>
    </source>
</evidence>
<reference evidence="2" key="1">
    <citation type="journal article" date="2020" name="bioRxiv">
        <title>Whole genome comparisons of ergot fungi reveals the divergence and evolution of species within the genus Claviceps are the result of varying mechanisms driving genome evolution and host range expansion.</title>
        <authorList>
            <person name="Wyka S.A."/>
            <person name="Mondo S.J."/>
            <person name="Liu M."/>
            <person name="Dettman J."/>
            <person name="Nalam V."/>
            <person name="Broders K.D."/>
        </authorList>
    </citation>
    <scope>NUCLEOTIDE SEQUENCE</scope>
    <source>
        <strain evidence="2">CCC 602</strain>
    </source>
</reference>
<dbReference type="OrthoDB" id="342264at2759"/>
<accession>A0A9P7N864</accession>
<dbReference type="CDD" id="cd00027">
    <property type="entry name" value="BRCT"/>
    <property type="match status" value="1"/>
</dbReference>
<feature type="domain" description="BRCT" evidence="1">
    <location>
        <begin position="1"/>
        <end position="79"/>
    </location>
</feature>
<dbReference type="Gene3D" id="3.40.50.10190">
    <property type="entry name" value="BRCT domain"/>
    <property type="match status" value="1"/>
</dbReference>
<name>A0A9P7N864_9HYPO</name>
<feature type="non-terminal residue" evidence="2">
    <location>
        <position position="161"/>
    </location>
</feature>
<evidence type="ECO:0000313" key="2">
    <source>
        <dbReference type="EMBL" id="KAG6001765.1"/>
    </source>
</evidence>
<dbReference type="AlphaFoldDB" id="A0A9P7N864"/>
<sequence>MVNQKFKHMVIAIAGPPPEGLTIDKLKHWTEIRKGRFTQDFDEDVTHLLCTRKQFRQRVPRVKEGFKRKRLKIVDFDWFELSAGPGKVEKVAKYCYRRLLQKQRALRREKEQLERGKLLARRFVNTNLFRVHYDNYNFRYQVNLVRENHLQAGRHERYVLY</sequence>
<dbReference type="EMBL" id="SRPW01001396">
    <property type="protein sequence ID" value="KAG6001765.1"/>
    <property type="molecule type" value="Genomic_DNA"/>
</dbReference>
<organism evidence="2 3">
    <name type="scientific">Claviceps pusilla</name>
    <dbReference type="NCBI Taxonomy" id="123648"/>
    <lineage>
        <taxon>Eukaryota</taxon>
        <taxon>Fungi</taxon>
        <taxon>Dikarya</taxon>
        <taxon>Ascomycota</taxon>
        <taxon>Pezizomycotina</taxon>
        <taxon>Sordariomycetes</taxon>
        <taxon>Hypocreomycetidae</taxon>
        <taxon>Hypocreales</taxon>
        <taxon>Clavicipitaceae</taxon>
        <taxon>Claviceps</taxon>
    </lineage>
</organism>